<evidence type="ECO:0000313" key="2">
    <source>
        <dbReference type="EMBL" id="KAK4045649.1"/>
    </source>
</evidence>
<proteinExistence type="predicted"/>
<feature type="compositionally biased region" description="Basic and acidic residues" evidence="1">
    <location>
        <begin position="7"/>
        <end position="18"/>
    </location>
</feature>
<evidence type="ECO:0000313" key="3">
    <source>
        <dbReference type="Proteomes" id="UP001234178"/>
    </source>
</evidence>
<name>A0ABR0BAN7_9CRUS</name>
<protein>
    <submittedName>
        <fullName evidence="2">Uncharacterized protein</fullName>
    </submittedName>
</protein>
<evidence type="ECO:0000256" key="1">
    <source>
        <dbReference type="SAM" id="MobiDB-lite"/>
    </source>
</evidence>
<organism evidence="2 3">
    <name type="scientific">Daphnia magna</name>
    <dbReference type="NCBI Taxonomy" id="35525"/>
    <lineage>
        <taxon>Eukaryota</taxon>
        <taxon>Metazoa</taxon>
        <taxon>Ecdysozoa</taxon>
        <taxon>Arthropoda</taxon>
        <taxon>Crustacea</taxon>
        <taxon>Branchiopoda</taxon>
        <taxon>Diplostraca</taxon>
        <taxon>Cladocera</taxon>
        <taxon>Anomopoda</taxon>
        <taxon>Daphniidae</taxon>
        <taxon>Daphnia</taxon>
    </lineage>
</organism>
<sequence>MEWFRNYSRERFTSDARRSNRNPGDAQKQICERKSNRYGNAEKPLLTMGDLPLAVISLPAKEETEDTVLVSNERQEIPAYSIKPVPTKLEGTCVLKPSVSLMAMPGLSTGHALVQKDL</sequence>
<keyword evidence="3" id="KW-1185">Reference proteome</keyword>
<feature type="region of interest" description="Disordered" evidence="1">
    <location>
        <begin position="1"/>
        <end position="36"/>
    </location>
</feature>
<comment type="caution">
    <text evidence="2">The sequence shown here is derived from an EMBL/GenBank/DDBJ whole genome shotgun (WGS) entry which is preliminary data.</text>
</comment>
<dbReference type="EMBL" id="JAOYFB010000049">
    <property type="protein sequence ID" value="KAK4045649.1"/>
    <property type="molecule type" value="Genomic_DNA"/>
</dbReference>
<dbReference type="Proteomes" id="UP001234178">
    <property type="component" value="Unassembled WGS sequence"/>
</dbReference>
<reference evidence="2 3" key="1">
    <citation type="journal article" date="2023" name="Nucleic Acids Res.">
        <title>The hologenome of Daphnia magna reveals possible DNA methylation and microbiome-mediated evolution of the host genome.</title>
        <authorList>
            <person name="Chaturvedi A."/>
            <person name="Li X."/>
            <person name="Dhandapani V."/>
            <person name="Marshall H."/>
            <person name="Kissane S."/>
            <person name="Cuenca-Cambronero M."/>
            <person name="Asole G."/>
            <person name="Calvet F."/>
            <person name="Ruiz-Romero M."/>
            <person name="Marangio P."/>
            <person name="Guigo R."/>
            <person name="Rago D."/>
            <person name="Mirbahai L."/>
            <person name="Eastwood N."/>
            <person name="Colbourne J.K."/>
            <person name="Zhou J."/>
            <person name="Mallon E."/>
            <person name="Orsini L."/>
        </authorList>
    </citation>
    <scope>NUCLEOTIDE SEQUENCE [LARGE SCALE GENOMIC DNA]</scope>
    <source>
        <strain evidence="2">LRV0_1</strain>
    </source>
</reference>
<accession>A0ABR0BAN7</accession>
<gene>
    <name evidence="2" type="ORF">OUZ56_033408</name>
</gene>